<feature type="region of interest" description="Disordered" evidence="1">
    <location>
        <begin position="1"/>
        <end position="28"/>
    </location>
</feature>
<feature type="compositionally biased region" description="Basic and acidic residues" evidence="1">
    <location>
        <begin position="9"/>
        <end position="18"/>
    </location>
</feature>
<dbReference type="Proteomes" id="UP000681594">
    <property type="component" value="Unassembled WGS sequence"/>
</dbReference>
<comment type="caution">
    <text evidence="2">The sequence shown here is derived from an EMBL/GenBank/DDBJ whole genome shotgun (WGS) entry which is preliminary data.</text>
</comment>
<reference evidence="2 3" key="1">
    <citation type="submission" date="2021-03" db="EMBL/GenBank/DDBJ databases">
        <authorList>
            <person name="So Y."/>
        </authorList>
    </citation>
    <scope>NUCLEOTIDE SEQUENCE [LARGE SCALE GENOMIC DNA]</scope>
    <source>
        <strain evidence="2 3">SSH11</strain>
    </source>
</reference>
<protein>
    <submittedName>
        <fullName evidence="2">Uncharacterized protein</fullName>
    </submittedName>
</protein>
<dbReference type="RefSeq" id="WP_209377816.1">
    <property type="nucleotide sequence ID" value="NZ_JAGIZB010000002.1"/>
</dbReference>
<keyword evidence="3" id="KW-1185">Reference proteome</keyword>
<dbReference type="EMBL" id="JAGIZB010000002">
    <property type="protein sequence ID" value="MBP0443584.1"/>
    <property type="molecule type" value="Genomic_DNA"/>
</dbReference>
<sequence>MPDPTPRADCARRDEAERGTPPAEAHESASPVCALQGWCPHCGAPLGPGFIRCEHQEPKRG</sequence>
<accession>A0ABS4A9A2</accession>
<organism evidence="2 3">
    <name type="scientific">Pararoseomonas baculiformis</name>
    <dbReference type="NCBI Taxonomy" id="2820812"/>
    <lineage>
        <taxon>Bacteria</taxon>
        <taxon>Pseudomonadati</taxon>
        <taxon>Pseudomonadota</taxon>
        <taxon>Alphaproteobacteria</taxon>
        <taxon>Acetobacterales</taxon>
        <taxon>Acetobacteraceae</taxon>
        <taxon>Pararoseomonas</taxon>
    </lineage>
</organism>
<proteinExistence type="predicted"/>
<name>A0ABS4A9A2_9PROT</name>
<gene>
    <name evidence="2" type="ORF">J8J14_02230</name>
</gene>
<evidence type="ECO:0000313" key="2">
    <source>
        <dbReference type="EMBL" id="MBP0443584.1"/>
    </source>
</evidence>
<evidence type="ECO:0000313" key="3">
    <source>
        <dbReference type="Proteomes" id="UP000681594"/>
    </source>
</evidence>
<evidence type="ECO:0000256" key="1">
    <source>
        <dbReference type="SAM" id="MobiDB-lite"/>
    </source>
</evidence>